<dbReference type="InterPro" id="IPR032675">
    <property type="entry name" value="LRR_dom_sf"/>
</dbReference>
<dbReference type="Gene3D" id="3.80.10.10">
    <property type="entry name" value="Ribonuclease Inhibitor"/>
    <property type="match status" value="2"/>
</dbReference>
<feature type="region of interest" description="Disordered" evidence="3">
    <location>
        <begin position="268"/>
        <end position="289"/>
    </location>
</feature>
<comment type="caution">
    <text evidence="5">The sequence shown here is derived from an EMBL/GenBank/DDBJ whole genome shotgun (WGS) entry which is preliminary data.</text>
</comment>
<evidence type="ECO:0000256" key="2">
    <source>
        <dbReference type="ARBA" id="ARBA00022786"/>
    </source>
</evidence>
<dbReference type="EMBL" id="JAFBMS010000093">
    <property type="protein sequence ID" value="KAG9337202.1"/>
    <property type="molecule type" value="Genomic_DNA"/>
</dbReference>
<feature type="domain" description="F-box" evidence="4">
    <location>
        <begin position="370"/>
        <end position="423"/>
    </location>
</feature>
<dbReference type="InterPro" id="IPR006553">
    <property type="entry name" value="Leu-rich_rpt_Cys-con_subtyp"/>
</dbReference>
<dbReference type="AlphaFoldDB" id="A0A8T2NHQ4"/>
<dbReference type="OrthoDB" id="10257471at2759"/>
<gene>
    <name evidence="5" type="ORF">JZ751_029682</name>
</gene>
<proteinExistence type="predicted"/>
<dbReference type="InterPro" id="IPR036047">
    <property type="entry name" value="F-box-like_dom_sf"/>
</dbReference>
<dbReference type="GO" id="GO:0031146">
    <property type="term" value="P:SCF-dependent proteasomal ubiquitin-dependent protein catabolic process"/>
    <property type="evidence" value="ECO:0007669"/>
    <property type="project" value="TreeGrafter"/>
</dbReference>
<feature type="region of interest" description="Disordered" evidence="3">
    <location>
        <begin position="48"/>
        <end position="94"/>
    </location>
</feature>
<dbReference type="GO" id="GO:0019005">
    <property type="term" value="C:SCF ubiquitin ligase complex"/>
    <property type="evidence" value="ECO:0007669"/>
    <property type="project" value="TreeGrafter"/>
</dbReference>
<name>A0A8T2NHQ4_9TELE</name>
<dbReference type="SUPFAM" id="SSF81383">
    <property type="entry name" value="F-box domain"/>
    <property type="match status" value="1"/>
</dbReference>
<evidence type="ECO:0000256" key="3">
    <source>
        <dbReference type="SAM" id="MobiDB-lite"/>
    </source>
</evidence>
<dbReference type="SMART" id="SM00367">
    <property type="entry name" value="LRR_CC"/>
    <property type="match status" value="3"/>
</dbReference>
<dbReference type="PROSITE" id="PS50181">
    <property type="entry name" value="FBOX"/>
    <property type="match status" value="1"/>
</dbReference>
<dbReference type="InterPro" id="IPR001810">
    <property type="entry name" value="F-box_dom"/>
</dbReference>
<evidence type="ECO:0000259" key="4">
    <source>
        <dbReference type="PROSITE" id="PS50181"/>
    </source>
</evidence>
<sequence>MGSEVHEFTLTPALAMCPTVTPRTPHLDTLRAKRLQFFSGTQSSHDVLYHAPSTSNPSEAPREGVSTPQAGLCDLPVSQSNGPVSQNDGPVSQSKGPVSLDLLQDEAGLDLLLLQDSAVPEHRKLRHVLAWAQNFIRTGPAIGPSEPWSREDHRTALKSDHVTSAKTAHVPPIYGDQVTQPKGNRVTRTTIEESTRQVLHHIPTLSPSPYPNPIHYHSHTLSLNPALFPSHTLILNPNPAPFPSLTLIRNPSSALSLSPASCPSRVSALGESRRAVQSHSSRESRRRAACDSGSTIPVVRLYLLGKALSRRRSRSTIQETLQPQIYLQTRHLCRTLAQVCRKSPGVLQREGGELLGLQDRNQKQAGGAVLIPWLSLPDELWMAILKLLPPGDLSCVAQTCHRLCGLANDRTLCKLRLLTWSSQPNYRTGLVADNCEDRVSMALCDDCTVTLTGEVVKIENSTCLNSDWLSSIGRRGPHSLTLYRCTDAHVTQWGLEQLFAQSKGSLRELRITHCSGPGLHGDRLLLPCSLHCPRLTDVDVSWTGATDAGISALASATTRQGRIQHHAMATSCPNLKVLNVGKLPRVRDRSVHLIARRCPELRSLTLRCCPNVTDRSLTEIGTYSATIRSLSRGAVGILLSTLIKTPPTTVTMAPSERQDRITTPKRRSDVTMATVRLLASHCSTHLHTLKLSFCYICQDSLRKLCQRCKGLRLLHLYGACDFHSSQELRDINQYLETKCDLTCA</sequence>
<evidence type="ECO:0000313" key="5">
    <source>
        <dbReference type="EMBL" id="KAG9337202.1"/>
    </source>
</evidence>
<protein>
    <recommendedName>
        <fullName evidence="4">F-box domain-containing protein</fullName>
    </recommendedName>
</protein>
<dbReference type="Proteomes" id="UP000824540">
    <property type="component" value="Unassembled WGS sequence"/>
</dbReference>
<feature type="compositionally biased region" description="Polar residues" evidence="3">
    <location>
        <begin position="77"/>
        <end position="94"/>
    </location>
</feature>
<feature type="compositionally biased region" description="Basic and acidic residues" evidence="3">
    <location>
        <begin position="280"/>
        <end position="289"/>
    </location>
</feature>
<reference evidence="5" key="1">
    <citation type="thesis" date="2021" institute="BYU ScholarsArchive" country="Provo, UT, USA">
        <title>Applications of and Algorithms for Genome Assembly and Genomic Analyses with an Emphasis on Marine Teleosts.</title>
        <authorList>
            <person name="Pickett B.D."/>
        </authorList>
    </citation>
    <scope>NUCLEOTIDE SEQUENCE</scope>
    <source>
        <strain evidence="5">HI-2016</strain>
    </source>
</reference>
<evidence type="ECO:0000313" key="6">
    <source>
        <dbReference type="Proteomes" id="UP000824540"/>
    </source>
</evidence>
<dbReference type="CDD" id="cd22139">
    <property type="entry name" value="F-box_unchar"/>
    <property type="match status" value="1"/>
</dbReference>
<keyword evidence="6" id="KW-1185">Reference proteome</keyword>
<organism evidence="5 6">
    <name type="scientific">Albula glossodonta</name>
    <name type="common">roundjaw bonefish</name>
    <dbReference type="NCBI Taxonomy" id="121402"/>
    <lineage>
        <taxon>Eukaryota</taxon>
        <taxon>Metazoa</taxon>
        <taxon>Chordata</taxon>
        <taxon>Craniata</taxon>
        <taxon>Vertebrata</taxon>
        <taxon>Euteleostomi</taxon>
        <taxon>Actinopterygii</taxon>
        <taxon>Neopterygii</taxon>
        <taxon>Teleostei</taxon>
        <taxon>Albuliformes</taxon>
        <taxon>Albulidae</taxon>
        <taxon>Albula</taxon>
    </lineage>
</organism>
<dbReference type="PANTHER" id="PTHR13318">
    <property type="entry name" value="PARTNER OF PAIRED, ISOFORM B-RELATED"/>
    <property type="match status" value="1"/>
</dbReference>
<keyword evidence="2" id="KW-0833">Ubl conjugation pathway</keyword>
<evidence type="ECO:0000256" key="1">
    <source>
        <dbReference type="ARBA" id="ARBA00022614"/>
    </source>
</evidence>
<dbReference type="Pfam" id="PF12937">
    <property type="entry name" value="F-box-like"/>
    <property type="match status" value="1"/>
</dbReference>
<accession>A0A8T2NHQ4</accession>
<dbReference type="SUPFAM" id="SSF52047">
    <property type="entry name" value="RNI-like"/>
    <property type="match status" value="1"/>
</dbReference>
<keyword evidence="1" id="KW-0433">Leucine-rich repeat</keyword>